<gene>
    <name evidence="1" type="ORF">PVAP13_5NG387100</name>
</gene>
<dbReference type="EMBL" id="CM029046">
    <property type="protein sequence ID" value="KAG2589109.1"/>
    <property type="molecule type" value="Genomic_DNA"/>
</dbReference>
<evidence type="ECO:0000313" key="1">
    <source>
        <dbReference type="EMBL" id="KAG2589109.1"/>
    </source>
</evidence>
<reference evidence="1" key="1">
    <citation type="submission" date="2020-05" db="EMBL/GenBank/DDBJ databases">
        <title>WGS assembly of Panicum virgatum.</title>
        <authorList>
            <person name="Lovell J.T."/>
            <person name="Jenkins J."/>
            <person name="Shu S."/>
            <person name="Juenger T.E."/>
            <person name="Schmutz J."/>
        </authorList>
    </citation>
    <scope>NUCLEOTIDE SEQUENCE</scope>
    <source>
        <strain evidence="1">AP13</strain>
    </source>
</reference>
<dbReference type="Proteomes" id="UP000823388">
    <property type="component" value="Chromosome 5N"/>
</dbReference>
<sequence length="447" mass="47391">MSRFLRRAASLLLGRPSDPRPFSGLFLASAAPPAAGHVGLARARPGLGGLLTPEALLLDATHALGAAELRALPQTGRANRVLHDVVAPADLAKAEALGDARAAAVHRLLIVLSDVEDGRFDDALPALARLAAEDHAARLCYAAQWPFRMGVVSATLGGVQVAEVAGSEGRVASAAFQIIDDSVPEMSAFQIFIGAMLKRAASRASRDVAALKGDDGIGMFRAVFKALSGGSSPDPNAPPFFLLKASQALLSAVRVRAKLRVAERHLARAVRKRDDPAAVADLRLLVAFLAARDGSFDDALERYVEMERADPKDPRPHYLAHLVCRFDGRPDESDKWLATYGRLADGLSVDEQAALITLSHELVVALTLGGSLLAVDSERYPVEVGEVVGAAASRVDVALVSALRNKKKMSMVERLEIRAVRALLHAGVWSLLKKSKSNDGGNGSTTD</sequence>
<dbReference type="AlphaFoldDB" id="A0A8T0RXN4"/>
<evidence type="ECO:0000313" key="2">
    <source>
        <dbReference type="Proteomes" id="UP000823388"/>
    </source>
</evidence>
<name>A0A8T0RXN4_PANVG</name>
<comment type="caution">
    <text evidence="1">The sequence shown here is derived from an EMBL/GenBank/DDBJ whole genome shotgun (WGS) entry which is preliminary data.</text>
</comment>
<accession>A0A8T0RXN4</accession>
<proteinExistence type="predicted"/>
<keyword evidence="2" id="KW-1185">Reference proteome</keyword>
<organism evidence="1 2">
    <name type="scientific">Panicum virgatum</name>
    <name type="common">Blackwell switchgrass</name>
    <dbReference type="NCBI Taxonomy" id="38727"/>
    <lineage>
        <taxon>Eukaryota</taxon>
        <taxon>Viridiplantae</taxon>
        <taxon>Streptophyta</taxon>
        <taxon>Embryophyta</taxon>
        <taxon>Tracheophyta</taxon>
        <taxon>Spermatophyta</taxon>
        <taxon>Magnoliopsida</taxon>
        <taxon>Liliopsida</taxon>
        <taxon>Poales</taxon>
        <taxon>Poaceae</taxon>
        <taxon>PACMAD clade</taxon>
        <taxon>Panicoideae</taxon>
        <taxon>Panicodae</taxon>
        <taxon>Paniceae</taxon>
        <taxon>Panicinae</taxon>
        <taxon>Panicum</taxon>
        <taxon>Panicum sect. Hiantes</taxon>
    </lineage>
</organism>
<protein>
    <submittedName>
        <fullName evidence="1">Uncharacterized protein</fullName>
    </submittedName>
</protein>